<dbReference type="SUPFAM" id="SSF53756">
    <property type="entry name" value="UDP-Glycosyltransferase/glycogen phosphorylase"/>
    <property type="match status" value="1"/>
</dbReference>
<evidence type="ECO:0000259" key="2">
    <source>
        <dbReference type="Pfam" id="PF13439"/>
    </source>
</evidence>
<evidence type="ECO:0000313" key="5">
    <source>
        <dbReference type="Proteomes" id="UP001219901"/>
    </source>
</evidence>
<sequence>MHVAVITVHGCPMRQAGSKDSGGMNIYILEMAKRLAARGVQVDVFTRHHDPLDPQVVTLAPGARLIHLPAGPPSLDKTGVYELLPHFASQMRRFVIENRLQYDLVSTHYWLSGLVGMRLAAEWGVPHTTSFHTMAEMKRRGRPEESEVEQRDSSEMEIACSAQSVIVWTEHEKEAVVDYCNVDPSSVSVIPPGVDLSRFRPMSKQQSRDYLGYGEEKNILFVGRLEPLKGLDVLFKAVASLEDTHSITLNVVGGDENSEEKARLQDLARRMKLTESVRFVGSVGQDELPVHYNAADVCVLPSHYESFGLAALEASACGRPVVASEVGGLPTIVQSGSTGFLVPAKQSDVMAERLCELLSDDLMRSRMGTAAREHAESLSWDRSTDALLACYRELLPTPSITAVPAAGG</sequence>
<dbReference type="AlphaFoldDB" id="A0AAJ5ZFA2"/>
<dbReference type="PANTHER" id="PTHR45947">
    <property type="entry name" value="SULFOQUINOVOSYL TRANSFERASE SQD2"/>
    <property type="match status" value="1"/>
</dbReference>
<feature type="domain" description="Glycosyl transferase family 1" evidence="1">
    <location>
        <begin position="209"/>
        <end position="373"/>
    </location>
</feature>
<dbReference type="Pfam" id="PF13439">
    <property type="entry name" value="Glyco_transf_4"/>
    <property type="match status" value="1"/>
</dbReference>
<evidence type="ECO:0000313" key="3">
    <source>
        <dbReference type="EMBL" id="MDG0867506.1"/>
    </source>
</evidence>
<evidence type="ECO:0000259" key="1">
    <source>
        <dbReference type="Pfam" id="PF00534"/>
    </source>
</evidence>
<dbReference type="EMBL" id="CP046147">
    <property type="protein sequence ID" value="WFG40119.1"/>
    <property type="molecule type" value="Genomic_DNA"/>
</dbReference>
<gene>
    <name evidence="3" type="ORF">GKO46_10565</name>
    <name evidence="4" type="ORF">GKO48_10975</name>
</gene>
<keyword evidence="5" id="KW-1185">Reference proteome</keyword>
<dbReference type="Gene3D" id="3.40.50.2000">
    <property type="entry name" value="Glycogen Phosphorylase B"/>
    <property type="match status" value="2"/>
</dbReference>
<dbReference type="InterPro" id="IPR001296">
    <property type="entry name" value="Glyco_trans_1"/>
</dbReference>
<reference evidence="5" key="3">
    <citation type="submission" date="2023-06" db="EMBL/GenBank/DDBJ databases">
        <title>Pangenomics reveal diversification of enzyme families and niche specialization in globally abundant SAR202 bacteria.</title>
        <authorList>
            <person name="Saw J.H.W."/>
        </authorList>
    </citation>
    <scope>NUCLEOTIDE SEQUENCE [LARGE SCALE GENOMIC DNA]</scope>
    <source>
        <strain evidence="5">JH1073</strain>
    </source>
</reference>
<organism evidence="4 5">
    <name type="scientific">Candidatus Lucifugimonas marina</name>
    <dbReference type="NCBI Taxonomy" id="3038979"/>
    <lineage>
        <taxon>Bacteria</taxon>
        <taxon>Bacillati</taxon>
        <taxon>Chloroflexota</taxon>
        <taxon>Dehalococcoidia</taxon>
        <taxon>SAR202 cluster</taxon>
        <taxon>Candidatus Lucifugimonadales</taxon>
        <taxon>Candidatus Lucifugimonadaceae</taxon>
        <taxon>Candidatus Lucifugimonas</taxon>
    </lineage>
</organism>
<protein>
    <submittedName>
        <fullName evidence="4">Glycosyltransferase</fullName>
    </submittedName>
</protein>
<accession>A0AAJ5ZFA2</accession>
<reference evidence="5 6" key="1">
    <citation type="submission" date="2019-11" db="EMBL/GenBank/DDBJ databases">
        <authorList>
            <person name="Cho J.-C."/>
        </authorList>
    </citation>
    <scope>NUCLEOTIDE SEQUENCE [LARGE SCALE GENOMIC DNA]</scope>
    <source>
        <strain evidence="4 5">JH1073</strain>
        <strain evidence="3 6">JH702</strain>
    </source>
</reference>
<dbReference type="GO" id="GO:0016758">
    <property type="term" value="F:hexosyltransferase activity"/>
    <property type="evidence" value="ECO:0007669"/>
    <property type="project" value="TreeGrafter"/>
</dbReference>
<reference evidence="4" key="2">
    <citation type="journal article" date="2023" name="Nat. Commun.">
        <title>Cultivation of marine bacteria of the SAR202 clade.</title>
        <authorList>
            <person name="Lim Y."/>
            <person name="Seo J.H."/>
            <person name="Giovannoni S.J."/>
            <person name="Kang I."/>
            <person name="Cho J.C."/>
        </authorList>
    </citation>
    <scope>NUCLEOTIDE SEQUENCE</scope>
    <source>
        <strain evidence="4">JH1073</strain>
    </source>
</reference>
<dbReference type="EMBL" id="WMBE01000003">
    <property type="protein sequence ID" value="MDG0867506.1"/>
    <property type="molecule type" value="Genomic_DNA"/>
</dbReference>
<proteinExistence type="predicted"/>
<dbReference type="Proteomes" id="UP001321249">
    <property type="component" value="Unassembled WGS sequence"/>
</dbReference>
<dbReference type="RefSeq" id="WP_342825935.1">
    <property type="nucleotide sequence ID" value="NZ_CP046146.1"/>
</dbReference>
<evidence type="ECO:0000313" key="6">
    <source>
        <dbReference type="Proteomes" id="UP001321249"/>
    </source>
</evidence>
<dbReference type="PANTHER" id="PTHR45947:SF3">
    <property type="entry name" value="SULFOQUINOVOSYL TRANSFERASE SQD2"/>
    <property type="match status" value="1"/>
</dbReference>
<name>A0AAJ5ZFA2_9CHLR</name>
<evidence type="ECO:0000313" key="4">
    <source>
        <dbReference type="EMBL" id="WFG40119.1"/>
    </source>
</evidence>
<dbReference type="InterPro" id="IPR028098">
    <property type="entry name" value="Glyco_trans_4-like_N"/>
</dbReference>
<dbReference type="Pfam" id="PF00534">
    <property type="entry name" value="Glycos_transf_1"/>
    <property type="match status" value="1"/>
</dbReference>
<feature type="domain" description="Glycosyltransferase subfamily 4-like N-terminal" evidence="2">
    <location>
        <begin position="22"/>
        <end position="198"/>
    </location>
</feature>
<dbReference type="InterPro" id="IPR050194">
    <property type="entry name" value="Glycosyltransferase_grp1"/>
</dbReference>
<dbReference type="Proteomes" id="UP001219901">
    <property type="component" value="Chromosome"/>
</dbReference>